<dbReference type="PANTHER" id="PTHR32322:SF9">
    <property type="entry name" value="AMINO-ACID METABOLITE EFFLUX PUMP-RELATED"/>
    <property type="match status" value="1"/>
</dbReference>
<feature type="transmembrane region" description="Helical" evidence="5">
    <location>
        <begin position="86"/>
        <end position="106"/>
    </location>
</feature>
<gene>
    <name evidence="7" type="ORF">KDM89_15465</name>
</gene>
<dbReference type="PANTHER" id="PTHR32322">
    <property type="entry name" value="INNER MEMBRANE TRANSPORTER"/>
    <property type="match status" value="1"/>
</dbReference>
<comment type="subcellular location">
    <subcellularLocation>
        <location evidence="1">Membrane</location>
        <topology evidence="1">Multi-pass membrane protein</topology>
    </subcellularLocation>
</comment>
<dbReference type="InterPro" id="IPR037185">
    <property type="entry name" value="EmrE-like"/>
</dbReference>
<dbReference type="GO" id="GO:0016020">
    <property type="term" value="C:membrane"/>
    <property type="evidence" value="ECO:0007669"/>
    <property type="project" value="UniProtKB-SubCell"/>
</dbReference>
<name>A0A941DMJ1_9BURK</name>
<organism evidence="7 8">
    <name type="scientific">Undibacterium luofuense</name>
    <dbReference type="NCBI Taxonomy" id="2828733"/>
    <lineage>
        <taxon>Bacteria</taxon>
        <taxon>Pseudomonadati</taxon>
        <taxon>Pseudomonadota</taxon>
        <taxon>Betaproteobacteria</taxon>
        <taxon>Burkholderiales</taxon>
        <taxon>Oxalobacteraceae</taxon>
        <taxon>Undibacterium</taxon>
    </lineage>
</organism>
<evidence type="ECO:0000256" key="4">
    <source>
        <dbReference type="ARBA" id="ARBA00023136"/>
    </source>
</evidence>
<dbReference type="Proteomes" id="UP000680067">
    <property type="component" value="Unassembled WGS sequence"/>
</dbReference>
<evidence type="ECO:0000256" key="3">
    <source>
        <dbReference type="ARBA" id="ARBA00022989"/>
    </source>
</evidence>
<protein>
    <submittedName>
        <fullName evidence="7">EamA family transporter</fullName>
    </submittedName>
</protein>
<proteinExistence type="predicted"/>
<feature type="transmembrane region" description="Helical" evidence="5">
    <location>
        <begin position="207"/>
        <end position="226"/>
    </location>
</feature>
<feature type="transmembrane region" description="Helical" evidence="5">
    <location>
        <begin position="263"/>
        <end position="282"/>
    </location>
</feature>
<feature type="transmembrane region" description="Helical" evidence="5">
    <location>
        <begin position="33"/>
        <end position="51"/>
    </location>
</feature>
<dbReference type="EMBL" id="JAGSPN010000012">
    <property type="protein sequence ID" value="MBR7783543.1"/>
    <property type="molecule type" value="Genomic_DNA"/>
</dbReference>
<feature type="transmembrane region" description="Helical" evidence="5">
    <location>
        <begin position="238"/>
        <end position="257"/>
    </location>
</feature>
<feature type="domain" description="EamA" evidence="6">
    <location>
        <begin position="7"/>
        <end position="131"/>
    </location>
</feature>
<evidence type="ECO:0000313" key="8">
    <source>
        <dbReference type="Proteomes" id="UP000680067"/>
    </source>
</evidence>
<keyword evidence="2 5" id="KW-0812">Transmembrane</keyword>
<dbReference type="InterPro" id="IPR000620">
    <property type="entry name" value="EamA_dom"/>
</dbReference>
<keyword evidence="4 5" id="KW-0472">Membrane</keyword>
<feature type="transmembrane region" description="Helical" evidence="5">
    <location>
        <begin position="58"/>
        <end position="80"/>
    </location>
</feature>
<evidence type="ECO:0000256" key="1">
    <source>
        <dbReference type="ARBA" id="ARBA00004141"/>
    </source>
</evidence>
<evidence type="ECO:0000256" key="2">
    <source>
        <dbReference type="ARBA" id="ARBA00022692"/>
    </source>
</evidence>
<feature type="domain" description="EamA" evidence="6">
    <location>
        <begin position="141"/>
        <end position="280"/>
    </location>
</feature>
<dbReference type="AlphaFoldDB" id="A0A941DMJ1"/>
<comment type="caution">
    <text evidence="7">The sequence shown here is derived from an EMBL/GenBank/DDBJ whole genome shotgun (WGS) entry which is preliminary data.</text>
</comment>
<evidence type="ECO:0000313" key="7">
    <source>
        <dbReference type="EMBL" id="MBR7783543.1"/>
    </source>
</evidence>
<feature type="transmembrane region" description="Helical" evidence="5">
    <location>
        <begin position="118"/>
        <end position="134"/>
    </location>
</feature>
<feature type="transmembrane region" description="Helical" evidence="5">
    <location>
        <begin position="140"/>
        <end position="160"/>
    </location>
</feature>
<evidence type="ECO:0000256" key="5">
    <source>
        <dbReference type="SAM" id="Phobius"/>
    </source>
</evidence>
<evidence type="ECO:0000259" key="6">
    <source>
        <dbReference type="Pfam" id="PF00892"/>
    </source>
</evidence>
<keyword evidence="8" id="KW-1185">Reference proteome</keyword>
<dbReference type="InterPro" id="IPR050638">
    <property type="entry name" value="AA-Vitamin_Transporters"/>
</dbReference>
<accession>A0A941DMJ1</accession>
<dbReference type="RefSeq" id="WP_212688813.1">
    <property type="nucleotide sequence ID" value="NZ_JAGSPN010000012.1"/>
</dbReference>
<dbReference type="Pfam" id="PF00892">
    <property type="entry name" value="EamA"/>
    <property type="match status" value="2"/>
</dbReference>
<dbReference type="SUPFAM" id="SSF103481">
    <property type="entry name" value="Multidrug resistance efflux transporter EmrE"/>
    <property type="match status" value="2"/>
</dbReference>
<sequence length="295" mass="32170">MRFSHLALALLVTVIWGSNFSVIKWSLGGTDPLLMAALRFTLCALPAVFFIPRPQVRWSYLVSYGVLFGSMVWGLCNLGIAAGLSAGLTSLVVQAAAFFAVGLSAYLYRETLGWHQKLGGVLAAAGLLLIFMVTDGSVSVKGVLLALAGAFCWAVSNFVVKEARTPQMLGFLVWSCLFAPLPLYGISYCQHDAAYIVTQIRQLPAPVWLALLYQVYVATLFGYTVWNALMRRYSVSQIAPLSLMVPVFGMSLSAWLFQEALGAQKLLAAALVLLGLLVNLFGPRWLNRLLQPRSI</sequence>
<reference evidence="7" key="1">
    <citation type="submission" date="2021-04" db="EMBL/GenBank/DDBJ databases">
        <title>novel species isolated from subtropical streams in China.</title>
        <authorList>
            <person name="Lu H."/>
        </authorList>
    </citation>
    <scope>NUCLEOTIDE SEQUENCE</scope>
    <source>
        <strain evidence="7">LFS511W</strain>
    </source>
</reference>
<feature type="transmembrane region" description="Helical" evidence="5">
    <location>
        <begin position="169"/>
        <end position="187"/>
    </location>
</feature>
<keyword evidence="3 5" id="KW-1133">Transmembrane helix</keyword>